<feature type="compositionally biased region" description="Pro residues" evidence="1">
    <location>
        <begin position="185"/>
        <end position="198"/>
    </location>
</feature>
<accession>A0A138ZY07</accession>
<organism evidence="4 5">
    <name type="scientific">Gonapodya prolifera (strain JEL478)</name>
    <name type="common">Monoblepharis prolifera</name>
    <dbReference type="NCBI Taxonomy" id="1344416"/>
    <lineage>
        <taxon>Eukaryota</taxon>
        <taxon>Fungi</taxon>
        <taxon>Fungi incertae sedis</taxon>
        <taxon>Chytridiomycota</taxon>
        <taxon>Chytridiomycota incertae sedis</taxon>
        <taxon>Monoblepharidomycetes</taxon>
        <taxon>Monoblepharidales</taxon>
        <taxon>Gonapodyaceae</taxon>
        <taxon>Gonapodya</taxon>
    </lineage>
</organism>
<keyword evidence="2" id="KW-1133">Transmembrane helix</keyword>
<dbReference type="SUPFAM" id="SSF52058">
    <property type="entry name" value="L domain-like"/>
    <property type="match status" value="1"/>
</dbReference>
<proteinExistence type="predicted"/>
<dbReference type="PANTHER" id="PTHR48007">
    <property type="entry name" value="LEUCINE-RICH REPEAT RECEPTOR-LIKE PROTEIN KINASE PXC1"/>
    <property type="match status" value="1"/>
</dbReference>
<evidence type="ECO:0008006" key="6">
    <source>
        <dbReference type="Google" id="ProtNLM"/>
    </source>
</evidence>
<keyword evidence="5" id="KW-1185">Reference proteome</keyword>
<dbReference type="Gene3D" id="3.80.10.10">
    <property type="entry name" value="Ribonuclease Inhibitor"/>
    <property type="match status" value="1"/>
</dbReference>
<name>A0A138ZY07_GONPJ</name>
<evidence type="ECO:0000256" key="3">
    <source>
        <dbReference type="SAM" id="SignalP"/>
    </source>
</evidence>
<reference evidence="4 5" key="1">
    <citation type="journal article" date="2015" name="Genome Biol. Evol.">
        <title>Phylogenomic analyses indicate that early fungi evolved digesting cell walls of algal ancestors of land plants.</title>
        <authorList>
            <person name="Chang Y."/>
            <person name="Wang S."/>
            <person name="Sekimoto S."/>
            <person name="Aerts A.L."/>
            <person name="Choi C."/>
            <person name="Clum A."/>
            <person name="LaButti K.M."/>
            <person name="Lindquist E.A."/>
            <person name="Yee Ngan C."/>
            <person name="Ohm R.A."/>
            <person name="Salamov A.A."/>
            <person name="Grigoriev I.V."/>
            <person name="Spatafora J.W."/>
            <person name="Berbee M.L."/>
        </authorList>
    </citation>
    <scope>NUCLEOTIDE SEQUENCE [LARGE SCALE GENOMIC DNA]</scope>
    <source>
        <strain evidence="4 5">JEL478</strain>
    </source>
</reference>
<dbReference type="Proteomes" id="UP000070544">
    <property type="component" value="Unassembled WGS sequence"/>
</dbReference>
<keyword evidence="3" id="KW-0732">Signal</keyword>
<dbReference type="InterPro" id="IPR046959">
    <property type="entry name" value="PRK1-6/SRF4-like"/>
</dbReference>
<dbReference type="InterPro" id="IPR032675">
    <property type="entry name" value="LRR_dom_sf"/>
</dbReference>
<feature type="signal peptide" evidence="3">
    <location>
        <begin position="1"/>
        <end position="26"/>
    </location>
</feature>
<evidence type="ECO:0000313" key="5">
    <source>
        <dbReference type="Proteomes" id="UP000070544"/>
    </source>
</evidence>
<dbReference type="EMBL" id="KQ965869">
    <property type="protein sequence ID" value="KXS09369.1"/>
    <property type="molecule type" value="Genomic_DNA"/>
</dbReference>
<feature type="transmembrane region" description="Helical" evidence="2">
    <location>
        <begin position="313"/>
        <end position="335"/>
    </location>
</feature>
<feature type="compositionally biased region" description="Pro residues" evidence="1">
    <location>
        <begin position="208"/>
        <end position="220"/>
    </location>
</feature>
<evidence type="ECO:0000256" key="1">
    <source>
        <dbReference type="SAM" id="MobiDB-lite"/>
    </source>
</evidence>
<gene>
    <name evidence="4" type="ORF">M427DRAFT_233500</name>
</gene>
<dbReference type="AlphaFoldDB" id="A0A138ZY07"/>
<sequence length="354" mass="35648">MHLQQCWVVLALSLLIFHATLAPVHGQSYAPDCAVLEGMYSQSGLSPPWTIGSCCGYTTGKITIGCDGGGRIVEAHLASVNLGGSIPSLAGLANMQILDLTGNNFVGNLPNLNANPFLTQINVQRNNLAGNIDGLLPSTLSSCALTSSSSNNGLYSCTNNFPAVCQRTGDAAISIGGANCAAQPPSSPPPSTVAPPPQGTTGGGATTAPPPPALSTPPPPPPALTVVVISGVTMTTLSAIPPPPISTMEYINGSLVAVVTQAPPPPPPPVTTVIYVSGAAYTTYLPAPAPSASGDAMIDRTSSGGNTSSGPNIALIAGSIAGVIVVVGAVVGVLVHNRRRTRRGDILLLQYPAL</sequence>
<keyword evidence="2" id="KW-0812">Transmembrane</keyword>
<dbReference type="OrthoDB" id="676979at2759"/>
<feature type="region of interest" description="Disordered" evidence="1">
    <location>
        <begin position="180"/>
        <end position="220"/>
    </location>
</feature>
<protein>
    <recommendedName>
        <fullName evidence="6">L domain-like protein</fullName>
    </recommendedName>
</protein>
<keyword evidence="2" id="KW-0472">Membrane</keyword>
<dbReference type="PANTHER" id="PTHR48007:SF4">
    <property type="entry name" value="LEUCINE-RICH REPEAT RECEPTOR-LIKE PROTEIN KINASE PXC1"/>
    <property type="match status" value="1"/>
</dbReference>
<feature type="chain" id="PRO_5007295817" description="L domain-like protein" evidence="3">
    <location>
        <begin position="27"/>
        <end position="354"/>
    </location>
</feature>
<evidence type="ECO:0000256" key="2">
    <source>
        <dbReference type="SAM" id="Phobius"/>
    </source>
</evidence>
<evidence type="ECO:0000313" key="4">
    <source>
        <dbReference type="EMBL" id="KXS09369.1"/>
    </source>
</evidence>